<protein>
    <submittedName>
        <fullName evidence="1">Uncharacterized protein</fullName>
    </submittedName>
</protein>
<proteinExistence type="predicted"/>
<evidence type="ECO:0000313" key="1">
    <source>
        <dbReference type="EMBL" id="CAB3993905.1"/>
    </source>
</evidence>
<organism evidence="1 2">
    <name type="scientific">Paramuricea clavata</name>
    <name type="common">Red gorgonian</name>
    <name type="synonym">Violescent sea-whip</name>
    <dbReference type="NCBI Taxonomy" id="317549"/>
    <lineage>
        <taxon>Eukaryota</taxon>
        <taxon>Metazoa</taxon>
        <taxon>Cnidaria</taxon>
        <taxon>Anthozoa</taxon>
        <taxon>Octocorallia</taxon>
        <taxon>Malacalcyonacea</taxon>
        <taxon>Plexauridae</taxon>
        <taxon>Paramuricea</taxon>
    </lineage>
</organism>
<dbReference type="OrthoDB" id="5962291at2759"/>
<dbReference type="Proteomes" id="UP001152795">
    <property type="component" value="Unassembled WGS sequence"/>
</dbReference>
<dbReference type="AlphaFoldDB" id="A0A6S7GQK5"/>
<name>A0A6S7GQK5_PARCT</name>
<reference evidence="1" key="1">
    <citation type="submission" date="2020-04" db="EMBL/GenBank/DDBJ databases">
        <authorList>
            <person name="Alioto T."/>
            <person name="Alioto T."/>
            <person name="Gomez Garrido J."/>
        </authorList>
    </citation>
    <scope>NUCLEOTIDE SEQUENCE</scope>
    <source>
        <strain evidence="1">A484AB</strain>
    </source>
</reference>
<keyword evidence="2" id="KW-1185">Reference proteome</keyword>
<accession>A0A6S7GQK5</accession>
<evidence type="ECO:0000313" key="2">
    <source>
        <dbReference type="Proteomes" id="UP001152795"/>
    </source>
</evidence>
<comment type="caution">
    <text evidence="1">The sequence shown here is derived from an EMBL/GenBank/DDBJ whole genome shotgun (WGS) entry which is preliminary data.</text>
</comment>
<gene>
    <name evidence="1" type="ORF">PACLA_8A077695</name>
</gene>
<dbReference type="SUPFAM" id="SSF58100">
    <property type="entry name" value="Bacterial hemolysins"/>
    <property type="match status" value="1"/>
</dbReference>
<sequence>MSDIQRKTGGNGVLDLKENLKEMPTNMHLFSLSMRALYTDKAVGTSTDAACRFRKLRDDTRNDAMVYLKYILPITTKFVMSIKEYFANYDALSYEEWCEMLPDILEETTTYKELAQTVKGMYEEMMVPLKRRQDEAKIIMTEFKDLQRKYEKEKKELEATAKAKMGWAIGLLWIPGVNLIASPLLASSADDDMAKAVAKLAESEIQKAAVLVVSETLLPALTNFIEGLTKAAGFFQVMETELQSFQENSAIESPKKLHYMRIRNEAKELKSLCQAFYAVLPAVRTDFEAIPDEGTDQNYVDNWLERQLAKTEKKRSMAQKFLLSIFTGSKGKAIK</sequence>
<dbReference type="EMBL" id="CACRXK020002352">
    <property type="protein sequence ID" value="CAB3993905.1"/>
    <property type="molecule type" value="Genomic_DNA"/>
</dbReference>